<reference evidence="2 3" key="1">
    <citation type="submission" date="2018-10" db="EMBL/GenBank/DDBJ databases">
        <title>Sequencing the genomes of 1000 actinobacteria strains.</title>
        <authorList>
            <person name="Klenk H.-P."/>
        </authorList>
    </citation>
    <scope>NUCLEOTIDE SEQUENCE [LARGE SCALE GENOMIC DNA]</scope>
    <source>
        <strain evidence="2 3">DSM 17894</strain>
    </source>
</reference>
<keyword evidence="1" id="KW-1133">Transmembrane helix</keyword>
<accession>A0A495ICH5</accession>
<evidence type="ECO:0000313" key="3">
    <source>
        <dbReference type="Proteomes" id="UP000280008"/>
    </source>
</evidence>
<keyword evidence="1" id="KW-0472">Membrane</keyword>
<feature type="transmembrane region" description="Helical" evidence="1">
    <location>
        <begin position="6"/>
        <end position="25"/>
    </location>
</feature>
<dbReference type="Proteomes" id="UP000280008">
    <property type="component" value="Unassembled WGS sequence"/>
</dbReference>
<name>A0A495ICH5_9MICO</name>
<gene>
    <name evidence="2" type="ORF">C8E83_0432</name>
</gene>
<keyword evidence="3" id="KW-1185">Reference proteome</keyword>
<dbReference type="EMBL" id="RBKS01000001">
    <property type="protein sequence ID" value="RKR73340.1"/>
    <property type="molecule type" value="Genomic_DNA"/>
</dbReference>
<proteinExistence type="predicted"/>
<dbReference type="RefSeq" id="WP_170159816.1">
    <property type="nucleotide sequence ID" value="NZ_RBKS01000001.1"/>
</dbReference>
<organism evidence="2 3">
    <name type="scientific">Frondihabitans australicus</name>
    <dbReference type="NCBI Taxonomy" id="386892"/>
    <lineage>
        <taxon>Bacteria</taxon>
        <taxon>Bacillati</taxon>
        <taxon>Actinomycetota</taxon>
        <taxon>Actinomycetes</taxon>
        <taxon>Micrococcales</taxon>
        <taxon>Microbacteriaceae</taxon>
        <taxon>Frondihabitans</taxon>
    </lineage>
</organism>
<keyword evidence="1" id="KW-0812">Transmembrane</keyword>
<evidence type="ECO:0000256" key="1">
    <source>
        <dbReference type="SAM" id="Phobius"/>
    </source>
</evidence>
<dbReference type="AlphaFoldDB" id="A0A495ICH5"/>
<protein>
    <submittedName>
        <fullName evidence="2">Uncharacterized protein</fullName>
    </submittedName>
</protein>
<evidence type="ECO:0000313" key="2">
    <source>
        <dbReference type="EMBL" id="RKR73340.1"/>
    </source>
</evidence>
<sequence>MNSSVFVVSVMIGIGIVAFGFGFAVREAISVLADVDRVYDDRSADLDDA</sequence>
<comment type="caution">
    <text evidence="2">The sequence shown here is derived from an EMBL/GenBank/DDBJ whole genome shotgun (WGS) entry which is preliminary data.</text>
</comment>